<protein>
    <submittedName>
        <fullName evidence="1">Uncharacterized protein</fullName>
    </submittedName>
</protein>
<gene>
    <name evidence="1" type="ORF">SGQ83_13850</name>
</gene>
<accession>A0ABU4RIU9</accession>
<evidence type="ECO:0000313" key="1">
    <source>
        <dbReference type="EMBL" id="MDX6190441.1"/>
    </source>
</evidence>
<comment type="caution">
    <text evidence="1">The sequence shown here is derived from an EMBL/GenBank/DDBJ whole genome shotgun (WGS) entry which is preliminary data.</text>
</comment>
<dbReference type="Proteomes" id="UP001273350">
    <property type="component" value="Unassembled WGS sequence"/>
</dbReference>
<dbReference type="EMBL" id="JAWXVI010000007">
    <property type="protein sequence ID" value="MDX6190441.1"/>
    <property type="molecule type" value="Genomic_DNA"/>
</dbReference>
<name>A0ABU4RIU9_9FLAO</name>
<evidence type="ECO:0000313" key="2">
    <source>
        <dbReference type="Proteomes" id="UP001273350"/>
    </source>
</evidence>
<dbReference type="RefSeq" id="WP_047774577.1">
    <property type="nucleotide sequence ID" value="NZ_CP087134.1"/>
</dbReference>
<sequence length="159" mass="17709">MKTLYFTLAVLFANVAISQTHQITKHNGEQLDVNFIKSENDLIYYALNGSAEEMKISKYAVSQVTNKQTNQTQKVSDRVEVVSKSDYNKVQVLSEDKTVGLKKVANFEGVSVKTKGEGPLGQQKQTAMLIKTKSALKGYPFVSIVEKDNGKYEAVAYVY</sequence>
<organism evidence="1 2">
    <name type="scientific">Flavobacterium cupriresistens</name>
    <dbReference type="NCBI Taxonomy" id="2893885"/>
    <lineage>
        <taxon>Bacteria</taxon>
        <taxon>Pseudomonadati</taxon>
        <taxon>Bacteroidota</taxon>
        <taxon>Flavobacteriia</taxon>
        <taxon>Flavobacteriales</taxon>
        <taxon>Flavobacteriaceae</taxon>
        <taxon>Flavobacterium</taxon>
    </lineage>
</organism>
<reference evidence="1 2" key="1">
    <citation type="submission" date="2023-11" db="EMBL/GenBank/DDBJ databases">
        <title>Unpublished Manusciprt.</title>
        <authorList>
            <person name="Saticioglu I.B."/>
            <person name="Ay H."/>
            <person name="Ajmi N."/>
            <person name="Altun S."/>
            <person name="Duman M."/>
        </authorList>
    </citation>
    <scope>NUCLEOTIDE SEQUENCE [LARGE SCALE GENOMIC DNA]</scope>
    <source>
        <strain evidence="1 2">Fl-318</strain>
    </source>
</reference>
<keyword evidence="2" id="KW-1185">Reference proteome</keyword>
<proteinExistence type="predicted"/>